<proteinExistence type="predicted"/>
<dbReference type="EMBL" id="JANBUP010000262">
    <property type="protein sequence ID" value="KAJ2812241.1"/>
    <property type="molecule type" value="Genomic_DNA"/>
</dbReference>
<evidence type="ECO:0000313" key="2">
    <source>
        <dbReference type="Proteomes" id="UP001140096"/>
    </source>
</evidence>
<feature type="non-terminal residue" evidence="1">
    <location>
        <position position="163"/>
    </location>
</feature>
<dbReference type="EC" id="1.2.1.88" evidence="1"/>
<name>A0ACC1LND7_9FUNG</name>
<protein>
    <submittedName>
        <fullName evidence="1">1-pyrroline-5-carboxylate dehydrogenase</fullName>
        <ecNumber evidence="1">1.2.1.88</ecNumber>
    </submittedName>
</protein>
<reference evidence="1" key="1">
    <citation type="submission" date="2022-07" db="EMBL/GenBank/DDBJ databases">
        <title>Phylogenomic reconstructions and comparative analyses of Kickxellomycotina fungi.</title>
        <authorList>
            <person name="Reynolds N.K."/>
            <person name="Stajich J.E."/>
            <person name="Barry K."/>
            <person name="Grigoriev I.V."/>
            <person name="Crous P."/>
            <person name="Smith M.E."/>
        </authorList>
    </citation>
    <scope>NUCLEOTIDE SEQUENCE</scope>
    <source>
        <strain evidence="1">CBS 102833</strain>
    </source>
</reference>
<sequence>MTGELISPSDLFVLALQIRQVLRSPLPPIKPSSYTLLFYNAYTMHGAGACIHTHSQNALIGNTVLSNYVAYDIMREAGIPDGAMRFVPGDAVAMTKQGFEHPEFVSLYFTRSSHVFKNMWRQIAENIDRYKSHPCIVGEMGGKNYHLVHSSANMDNAVNGTIR</sequence>
<evidence type="ECO:0000313" key="1">
    <source>
        <dbReference type="EMBL" id="KAJ2812241.1"/>
    </source>
</evidence>
<dbReference type="Proteomes" id="UP001140096">
    <property type="component" value="Unassembled WGS sequence"/>
</dbReference>
<keyword evidence="2" id="KW-1185">Reference proteome</keyword>
<accession>A0ACC1LND7</accession>
<organism evidence="1 2">
    <name type="scientific">Coemansia furcata</name>
    <dbReference type="NCBI Taxonomy" id="417177"/>
    <lineage>
        <taxon>Eukaryota</taxon>
        <taxon>Fungi</taxon>
        <taxon>Fungi incertae sedis</taxon>
        <taxon>Zoopagomycota</taxon>
        <taxon>Kickxellomycotina</taxon>
        <taxon>Kickxellomycetes</taxon>
        <taxon>Kickxellales</taxon>
        <taxon>Kickxellaceae</taxon>
        <taxon>Coemansia</taxon>
    </lineage>
</organism>
<comment type="caution">
    <text evidence="1">The sequence shown here is derived from an EMBL/GenBank/DDBJ whole genome shotgun (WGS) entry which is preliminary data.</text>
</comment>
<keyword evidence="1" id="KW-0560">Oxidoreductase</keyword>
<gene>
    <name evidence="1" type="primary">PUT2_1</name>
    <name evidence="1" type="ORF">H4S07_001537</name>
</gene>